<dbReference type="InterPro" id="IPR022357">
    <property type="entry name" value="MIP_CS"/>
</dbReference>
<comment type="subcellular location">
    <subcellularLocation>
        <location evidence="1">Cell membrane</location>
        <topology evidence="1">Multi-pass membrane protein</topology>
    </subcellularLocation>
</comment>
<protein>
    <submittedName>
        <fullName evidence="11">Aquaporin-2</fullName>
    </submittedName>
</protein>
<dbReference type="NCBIfam" id="TIGR00861">
    <property type="entry name" value="MIP"/>
    <property type="match status" value="1"/>
</dbReference>
<evidence type="ECO:0000256" key="9">
    <source>
        <dbReference type="SAM" id="MobiDB-lite"/>
    </source>
</evidence>
<feature type="region of interest" description="Disordered" evidence="9">
    <location>
        <begin position="1"/>
        <end position="27"/>
    </location>
</feature>
<evidence type="ECO:0000256" key="7">
    <source>
        <dbReference type="ARBA" id="ARBA00023136"/>
    </source>
</evidence>
<dbReference type="PROSITE" id="PS00221">
    <property type="entry name" value="MIP"/>
    <property type="match status" value="1"/>
</dbReference>
<evidence type="ECO:0000256" key="6">
    <source>
        <dbReference type="ARBA" id="ARBA00022989"/>
    </source>
</evidence>
<name>A0ABP0EB69_9ASCO</name>
<dbReference type="InterPro" id="IPR000425">
    <property type="entry name" value="MIP"/>
</dbReference>
<organism evidence="11 12">
    <name type="scientific">[Candida] anglica</name>
    <dbReference type="NCBI Taxonomy" id="148631"/>
    <lineage>
        <taxon>Eukaryota</taxon>
        <taxon>Fungi</taxon>
        <taxon>Dikarya</taxon>
        <taxon>Ascomycota</taxon>
        <taxon>Saccharomycotina</taxon>
        <taxon>Pichiomycetes</taxon>
        <taxon>Debaryomycetaceae</taxon>
        <taxon>Kurtzmaniella</taxon>
    </lineage>
</organism>
<evidence type="ECO:0000256" key="4">
    <source>
        <dbReference type="ARBA" id="ARBA00022475"/>
    </source>
</evidence>
<feature type="compositionally biased region" description="Basic and acidic residues" evidence="9">
    <location>
        <begin position="1"/>
        <end position="12"/>
    </location>
</feature>
<dbReference type="SUPFAM" id="SSF81338">
    <property type="entry name" value="Aquaporin-like"/>
    <property type="match status" value="1"/>
</dbReference>
<gene>
    <name evidence="11" type="primary">AQY2</name>
    <name evidence="11" type="ORF">CAAN4_D08768</name>
</gene>
<evidence type="ECO:0000256" key="2">
    <source>
        <dbReference type="ARBA" id="ARBA00006175"/>
    </source>
</evidence>
<feature type="transmembrane region" description="Helical" evidence="10">
    <location>
        <begin position="43"/>
        <end position="64"/>
    </location>
</feature>
<dbReference type="PANTHER" id="PTHR19139:SF199">
    <property type="entry name" value="MIP17260P"/>
    <property type="match status" value="1"/>
</dbReference>
<dbReference type="Pfam" id="PF00230">
    <property type="entry name" value="MIP"/>
    <property type="match status" value="1"/>
</dbReference>
<dbReference type="PRINTS" id="PR00783">
    <property type="entry name" value="MINTRINSICP"/>
</dbReference>
<sequence length="280" mass="30016">MSKQAHTVDIRESNSSSDPPKLSESIEPIEHKKRFSDTVRNHLVAVLGEFFGTFIFLWIGYTVAQVANHDPNIKSAGTLGSDPQQILMIAFGFGFSVMMAVFLFFRVSGGNFNPAVTLALVLAGAVPPVRGALMFGAQMVGGMAAAGAVSAMTPGPIAFANALGGDCSKARGVFIEAFITTQLCLTVLFVAVEKHKATFMAPFTIGISLFLGHLSAIHYTGAGMNPARSFGSSVANASFDDYHWIYWVGPFLGSFISFGIWKVFKLLNYETCNPGQDADH</sequence>
<evidence type="ECO:0000313" key="11">
    <source>
        <dbReference type="EMBL" id="CAK7904316.1"/>
    </source>
</evidence>
<evidence type="ECO:0000313" key="12">
    <source>
        <dbReference type="Proteomes" id="UP001497600"/>
    </source>
</evidence>
<evidence type="ECO:0000256" key="3">
    <source>
        <dbReference type="ARBA" id="ARBA00022448"/>
    </source>
</evidence>
<evidence type="ECO:0000256" key="10">
    <source>
        <dbReference type="SAM" id="Phobius"/>
    </source>
</evidence>
<dbReference type="Gene3D" id="1.20.1080.10">
    <property type="entry name" value="Glycerol uptake facilitator protein"/>
    <property type="match status" value="1"/>
</dbReference>
<feature type="transmembrane region" description="Helical" evidence="10">
    <location>
        <begin position="199"/>
        <end position="224"/>
    </location>
</feature>
<keyword evidence="3 8" id="KW-0813">Transport</keyword>
<feature type="transmembrane region" description="Helical" evidence="10">
    <location>
        <begin position="112"/>
        <end position="133"/>
    </location>
</feature>
<evidence type="ECO:0000256" key="1">
    <source>
        <dbReference type="ARBA" id="ARBA00004651"/>
    </source>
</evidence>
<keyword evidence="5 8" id="KW-0812">Transmembrane</keyword>
<proteinExistence type="inferred from homology"/>
<comment type="similarity">
    <text evidence="2 8">Belongs to the MIP/aquaporin (TC 1.A.8) family.</text>
</comment>
<feature type="transmembrane region" description="Helical" evidence="10">
    <location>
        <begin position="173"/>
        <end position="192"/>
    </location>
</feature>
<accession>A0ABP0EB69</accession>
<dbReference type="PANTHER" id="PTHR19139">
    <property type="entry name" value="AQUAPORIN TRANSPORTER"/>
    <property type="match status" value="1"/>
</dbReference>
<dbReference type="EMBL" id="OZ004256">
    <property type="protein sequence ID" value="CAK7904316.1"/>
    <property type="molecule type" value="Genomic_DNA"/>
</dbReference>
<keyword evidence="7 10" id="KW-0472">Membrane</keyword>
<feature type="transmembrane region" description="Helical" evidence="10">
    <location>
        <begin position="244"/>
        <end position="264"/>
    </location>
</feature>
<dbReference type="InterPro" id="IPR034294">
    <property type="entry name" value="Aquaporin_transptr"/>
</dbReference>
<feature type="transmembrane region" description="Helical" evidence="10">
    <location>
        <begin position="84"/>
        <end position="105"/>
    </location>
</feature>
<keyword evidence="4" id="KW-1003">Cell membrane</keyword>
<dbReference type="Proteomes" id="UP001497600">
    <property type="component" value="Chromosome D"/>
</dbReference>
<dbReference type="InterPro" id="IPR023271">
    <property type="entry name" value="Aquaporin-like"/>
</dbReference>
<keyword evidence="12" id="KW-1185">Reference proteome</keyword>
<evidence type="ECO:0000256" key="8">
    <source>
        <dbReference type="RuleBase" id="RU000477"/>
    </source>
</evidence>
<evidence type="ECO:0000256" key="5">
    <source>
        <dbReference type="ARBA" id="ARBA00022692"/>
    </source>
</evidence>
<reference evidence="11 12" key="1">
    <citation type="submission" date="2024-01" db="EMBL/GenBank/DDBJ databases">
        <authorList>
            <consortium name="Genoscope - CEA"/>
            <person name="William W."/>
        </authorList>
    </citation>
    <scope>NUCLEOTIDE SEQUENCE [LARGE SCALE GENOMIC DNA]</scope>
    <source>
        <strain evidence="11 12">29B2s-10</strain>
    </source>
</reference>
<keyword evidence="6 10" id="KW-1133">Transmembrane helix</keyword>